<dbReference type="EMBL" id="JAPZBO010000009">
    <property type="protein sequence ID" value="KAJ5303306.1"/>
    <property type="molecule type" value="Genomic_DNA"/>
</dbReference>
<protein>
    <submittedName>
        <fullName evidence="1">Uncharacterized protein</fullName>
    </submittedName>
</protein>
<comment type="caution">
    <text evidence="1">The sequence shown here is derived from an EMBL/GenBank/DDBJ whole genome shotgun (WGS) entry which is preliminary data.</text>
</comment>
<accession>A0A9W9PPJ0</accession>
<reference evidence="1" key="2">
    <citation type="journal article" date="2023" name="IMA Fungus">
        <title>Comparative genomic study of the Penicillium genus elucidates a diverse pangenome and 15 lateral gene transfer events.</title>
        <authorList>
            <person name="Petersen C."/>
            <person name="Sorensen T."/>
            <person name="Nielsen M.R."/>
            <person name="Sondergaard T.E."/>
            <person name="Sorensen J.L."/>
            <person name="Fitzpatrick D.A."/>
            <person name="Frisvad J.C."/>
            <person name="Nielsen K.L."/>
        </authorList>
    </citation>
    <scope>NUCLEOTIDE SEQUENCE</scope>
    <source>
        <strain evidence="1">IBT 21472</strain>
    </source>
</reference>
<keyword evidence="2" id="KW-1185">Reference proteome</keyword>
<evidence type="ECO:0000313" key="1">
    <source>
        <dbReference type="EMBL" id="KAJ5303306.1"/>
    </source>
</evidence>
<proteinExistence type="predicted"/>
<reference evidence="1" key="1">
    <citation type="submission" date="2022-12" db="EMBL/GenBank/DDBJ databases">
        <authorList>
            <person name="Petersen C."/>
        </authorList>
    </citation>
    <scope>NUCLEOTIDE SEQUENCE</scope>
    <source>
        <strain evidence="1">IBT 21472</strain>
    </source>
</reference>
<dbReference type="Proteomes" id="UP001147746">
    <property type="component" value="Unassembled WGS sequence"/>
</dbReference>
<organism evidence="1 2">
    <name type="scientific">Penicillium atrosanguineum</name>
    <dbReference type="NCBI Taxonomy" id="1132637"/>
    <lineage>
        <taxon>Eukaryota</taxon>
        <taxon>Fungi</taxon>
        <taxon>Dikarya</taxon>
        <taxon>Ascomycota</taxon>
        <taxon>Pezizomycotina</taxon>
        <taxon>Eurotiomycetes</taxon>
        <taxon>Eurotiomycetidae</taxon>
        <taxon>Eurotiales</taxon>
        <taxon>Aspergillaceae</taxon>
        <taxon>Penicillium</taxon>
    </lineage>
</organism>
<gene>
    <name evidence="1" type="ORF">N7476_010105</name>
</gene>
<name>A0A9W9PPJ0_9EURO</name>
<evidence type="ECO:0000313" key="2">
    <source>
        <dbReference type="Proteomes" id="UP001147746"/>
    </source>
</evidence>
<dbReference type="AlphaFoldDB" id="A0A9W9PPJ0"/>
<sequence>MASPTRETSPSFIQQRDMLFTQLNEQSVILKKSPEQYLVIADALDDLAQKIASFKLDAHSPLCFSAKYDALATTLLCHSDVLKSHPSRHVEIAASIDLMQLRLGRLTMKLDRDNDFALKMDALASRMETSWMPSDGMDGMELAIKEHLHRVWWELNLKVPGCECGNGEKDEKRLVGLLRVDRFFA</sequence>